<evidence type="ECO:0000256" key="1">
    <source>
        <dbReference type="SAM" id="MobiDB-lite"/>
    </source>
</evidence>
<feature type="compositionally biased region" description="Basic and acidic residues" evidence="1">
    <location>
        <begin position="367"/>
        <end position="376"/>
    </location>
</feature>
<accession>A0A3A6TS38</accession>
<feature type="compositionally biased region" description="Basic and acidic residues" evidence="1">
    <location>
        <begin position="256"/>
        <end position="269"/>
    </location>
</feature>
<name>A0A3A6TS38_9GAMM</name>
<feature type="transmembrane region" description="Helical" evidence="2">
    <location>
        <begin position="119"/>
        <end position="137"/>
    </location>
</feature>
<dbReference type="AlphaFoldDB" id="A0A3A6TS38"/>
<keyword evidence="2" id="KW-0472">Membrane</keyword>
<feature type="compositionally biased region" description="Low complexity" evidence="1">
    <location>
        <begin position="377"/>
        <end position="395"/>
    </location>
</feature>
<reference evidence="3 4" key="1">
    <citation type="submission" date="2018-09" db="EMBL/GenBank/DDBJ databases">
        <title>Phylogeny of the Shewanellaceae, and recommendation for two new genera, Pseudoshewanella and Parashewanella.</title>
        <authorList>
            <person name="Wang G."/>
        </authorList>
    </citation>
    <scope>NUCLEOTIDE SEQUENCE [LARGE SCALE GENOMIC DNA]</scope>
    <source>
        <strain evidence="3 4">KCTC 22492</strain>
    </source>
</reference>
<dbReference type="Proteomes" id="UP000273022">
    <property type="component" value="Unassembled WGS sequence"/>
</dbReference>
<organism evidence="3 4">
    <name type="scientific">Parashewanella spongiae</name>
    <dbReference type="NCBI Taxonomy" id="342950"/>
    <lineage>
        <taxon>Bacteria</taxon>
        <taxon>Pseudomonadati</taxon>
        <taxon>Pseudomonadota</taxon>
        <taxon>Gammaproteobacteria</taxon>
        <taxon>Alteromonadales</taxon>
        <taxon>Shewanellaceae</taxon>
        <taxon>Parashewanella</taxon>
    </lineage>
</organism>
<feature type="transmembrane region" description="Helical" evidence="2">
    <location>
        <begin position="143"/>
        <end position="164"/>
    </location>
</feature>
<comment type="caution">
    <text evidence="3">The sequence shown here is derived from an EMBL/GenBank/DDBJ whole genome shotgun (WGS) entry which is preliminary data.</text>
</comment>
<gene>
    <name evidence="3" type="ORF">D5R81_03095</name>
</gene>
<keyword evidence="4" id="KW-1185">Reference proteome</keyword>
<feature type="region of interest" description="Disordered" evidence="1">
    <location>
        <begin position="367"/>
        <end position="395"/>
    </location>
</feature>
<feature type="region of interest" description="Disordered" evidence="1">
    <location>
        <begin position="49"/>
        <end position="73"/>
    </location>
</feature>
<proteinExistence type="predicted"/>
<evidence type="ECO:0000313" key="3">
    <source>
        <dbReference type="EMBL" id="RJY18938.1"/>
    </source>
</evidence>
<feature type="region of interest" description="Disordered" evidence="1">
    <location>
        <begin position="307"/>
        <end position="326"/>
    </location>
</feature>
<evidence type="ECO:0000313" key="4">
    <source>
        <dbReference type="Proteomes" id="UP000273022"/>
    </source>
</evidence>
<protein>
    <submittedName>
        <fullName evidence="3">Uncharacterized protein</fullName>
    </submittedName>
</protein>
<feature type="region of interest" description="Disordered" evidence="1">
    <location>
        <begin position="256"/>
        <end position="282"/>
    </location>
</feature>
<evidence type="ECO:0000256" key="2">
    <source>
        <dbReference type="SAM" id="Phobius"/>
    </source>
</evidence>
<keyword evidence="2" id="KW-1133">Transmembrane helix</keyword>
<sequence length="395" mass="44155">MSVPPINKPPVVHSDSPTLDAMGLESQAGIPDQIDLGRNLDNDVDPKHTRPVTGVSFQPKTVPLPPLKTTSHKLDTQEKIRADHEAIRTQAKEQQAASEKMMRMMNADFSRTEFMERMLTLLYSAGLLAGAVVLTLATGGGGAILLVVAGGSFTMSAIDAGMSFKDWRNRANGKEGFTHRGDSLAELINVMQKRFGVEDSQKREKYADRISLGIRLVVAPFTAVHTAPYAKHPENLERNIDPVRLQEIRKNVHDKLHGRDIELSDHETLRPQGPKSSDGVQDDWFAREERKLSDDFNSRLQNLRRFADDKKAQKERADEAQREADTIEQHRLAEEAAAEQELMDEFMDEEDFGEYDLVTNQSAKKTLEAEKLKAEGKSVPTSRVSSRRSSIVSRS</sequence>
<dbReference type="EMBL" id="QYYH01000012">
    <property type="protein sequence ID" value="RJY18938.1"/>
    <property type="molecule type" value="Genomic_DNA"/>
</dbReference>
<keyword evidence="2" id="KW-0812">Transmembrane</keyword>